<evidence type="ECO:0000313" key="7">
    <source>
        <dbReference type="EMBL" id="CCC92093.1"/>
    </source>
</evidence>
<evidence type="ECO:0000256" key="5">
    <source>
        <dbReference type="SAM" id="Phobius"/>
    </source>
</evidence>
<feature type="chain" id="PRO_5003410716" description="Transmembrane protein 234" evidence="6">
    <location>
        <begin position="18"/>
        <end position="160"/>
    </location>
</feature>
<comment type="subcellular location">
    <subcellularLocation>
        <location evidence="1">Membrane</location>
        <topology evidence="1">Multi-pass membrane protein</topology>
    </subcellularLocation>
</comment>
<dbReference type="AlphaFoldDB" id="G0URT1"/>
<evidence type="ECO:0000256" key="1">
    <source>
        <dbReference type="ARBA" id="ARBA00004141"/>
    </source>
</evidence>
<reference evidence="7" key="1">
    <citation type="journal article" date="2012" name="Proc. Natl. Acad. Sci. U.S.A.">
        <title>Antigenic diversity is generated by distinct evolutionary mechanisms in African trypanosome species.</title>
        <authorList>
            <person name="Jackson A.P."/>
            <person name="Berry A."/>
            <person name="Aslett M."/>
            <person name="Allison H.C."/>
            <person name="Burton P."/>
            <person name="Vavrova-Anderson J."/>
            <person name="Brown R."/>
            <person name="Browne H."/>
            <person name="Corton N."/>
            <person name="Hauser H."/>
            <person name="Gamble J."/>
            <person name="Gilderthorp R."/>
            <person name="Marcello L."/>
            <person name="McQuillan J."/>
            <person name="Otto T.D."/>
            <person name="Quail M.A."/>
            <person name="Sanders M.J."/>
            <person name="van Tonder A."/>
            <person name="Ginger M.L."/>
            <person name="Field M.C."/>
            <person name="Barry J.D."/>
            <person name="Hertz-Fowler C."/>
            <person name="Berriman M."/>
        </authorList>
    </citation>
    <scope>NUCLEOTIDE SEQUENCE</scope>
    <source>
        <strain evidence="7">IL3000</strain>
    </source>
</reference>
<dbReference type="VEuPathDB" id="TriTrypDB:TcIL3000_8_3120"/>
<keyword evidence="4 5" id="KW-0472">Membrane</keyword>
<evidence type="ECO:0000256" key="2">
    <source>
        <dbReference type="ARBA" id="ARBA00022692"/>
    </source>
</evidence>
<sequence length="160" mass="17022">MMLSLFLGSCALPFTLCCLFSSFLYSKRLFSCGGSNSFMYFLLLAGIIWGITNPLLKHYSSGMPKGSSSLLEDLRFLTSRPKYMAAQLANLSGSVFFLLGLPSADVAVGSMVANSLAFVITVLVSAVVLREGTLKPRTLLGCSLVVVGTSLCGISSSPRQ</sequence>
<protein>
    <recommendedName>
        <fullName evidence="8">Transmembrane protein 234</fullName>
    </recommendedName>
</protein>
<evidence type="ECO:0000256" key="3">
    <source>
        <dbReference type="ARBA" id="ARBA00022989"/>
    </source>
</evidence>
<gene>
    <name evidence="7" type="ORF">TCIL3000_8_3120</name>
</gene>
<evidence type="ECO:0008006" key="8">
    <source>
        <dbReference type="Google" id="ProtNLM"/>
    </source>
</evidence>
<feature type="transmembrane region" description="Helical" evidence="5">
    <location>
        <begin position="107"/>
        <end position="129"/>
    </location>
</feature>
<keyword evidence="3 5" id="KW-1133">Transmembrane helix</keyword>
<proteinExistence type="predicted"/>
<dbReference type="Pfam" id="PF10639">
    <property type="entry name" value="TMEM234"/>
    <property type="match status" value="1"/>
</dbReference>
<evidence type="ECO:0000256" key="4">
    <source>
        <dbReference type="ARBA" id="ARBA00023136"/>
    </source>
</evidence>
<accession>G0URT1</accession>
<dbReference type="InterPro" id="IPR018908">
    <property type="entry name" value="TMEM234"/>
</dbReference>
<keyword evidence="2 5" id="KW-0812">Transmembrane</keyword>
<dbReference type="PANTHER" id="PTHR28668">
    <property type="entry name" value="TRANSMEMBRANE PROTEIN 234"/>
    <property type="match status" value="1"/>
</dbReference>
<dbReference type="EMBL" id="HE575321">
    <property type="protein sequence ID" value="CCC92093.1"/>
    <property type="molecule type" value="Genomic_DNA"/>
</dbReference>
<organism evidence="7">
    <name type="scientific">Trypanosoma congolense (strain IL3000)</name>
    <dbReference type="NCBI Taxonomy" id="1068625"/>
    <lineage>
        <taxon>Eukaryota</taxon>
        <taxon>Discoba</taxon>
        <taxon>Euglenozoa</taxon>
        <taxon>Kinetoplastea</taxon>
        <taxon>Metakinetoplastina</taxon>
        <taxon>Trypanosomatida</taxon>
        <taxon>Trypanosomatidae</taxon>
        <taxon>Trypanosoma</taxon>
        <taxon>Nannomonas</taxon>
    </lineage>
</organism>
<dbReference type="PANTHER" id="PTHR28668:SF1">
    <property type="entry name" value="TRANSMEMBRANE PROTEIN 234"/>
    <property type="match status" value="1"/>
</dbReference>
<feature type="signal peptide" evidence="6">
    <location>
        <begin position="1"/>
        <end position="17"/>
    </location>
</feature>
<keyword evidence="6" id="KW-0732">Signal</keyword>
<feature type="transmembrane region" description="Helical" evidence="5">
    <location>
        <begin position="37"/>
        <end position="56"/>
    </location>
</feature>
<dbReference type="GO" id="GO:0016020">
    <property type="term" value="C:membrane"/>
    <property type="evidence" value="ECO:0007669"/>
    <property type="project" value="UniProtKB-SubCell"/>
</dbReference>
<evidence type="ECO:0000256" key="6">
    <source>
        <dbReference type="SAM" id="SignalP"/>
    </source>
</evidence>
<name>G0URT1_TRYCI</name>